<gene>
    <name evidence="1" type="ORF">MKW98_007661</name>
</gene>
<sequence>MVSNDFIENYFIPFLLIREEKMLTLEMFVNLLISRFNLQLTKIWLVFIYGKRK</sequence>
<reference evidence="1" key="1">
    <citation type="submission" date="2022-04" db="EMBL/GenBank/DDBJ databases">
        <title>A functionally conserved STORR gene fusion in Papaver species that diverged 16.8 million years ago.</title>
        <authorList>
            <person name="Catania T."/>
        </authorList>
    </citation>
    <scope>NUCLEOTIDE SEQUENCE</scope>
    <source>
        <strain evidence="1">S-188037</strain>
    </source>
</reference>
<dbReference type="EMBL" id="JAJJMB010014612">
    <property type="protein sequence ID" value="KAI3859280.1"/>
    <property type="molecule type" value="Genomic_DNA"/>
</dbReference>
<dbReference type="AlphaFoldDB" id="A0AAD4S3Z3"/>
<evidence type="ECO:0000313" key="2">
    <source>
        <dbReference type="Proteomes" id="UP001202328"/>
    </source>
</evidence>
<protein>
    <submittedName>
        <fullName evidence="1">Uncharacterized protein</fullName>
    </submittedName>
</protein>
<comment type="caution">
    <text evidence="1">The sequence shown here is derived from an EMBL/GenBank/DDBJ whole genome shotgun (WGS) entry which is preliminary data.</text>
</comment>
<evidence type="ECO:0000313" key="1">
    <source>
        <dbReference type="EMBL" id="KAI3859280.1"/>
    </source>
</evidence>
<proteinExistence type="predicted"/>
<accession>A0AAD4S3Z3</accession>
<name>A0AAD4S3Z3_9MAGN</name>
<organism evidence="1 2">
    <name type="scientific">Papaver atlanticum</name>
    <dbReference type="NCBI Taxonomy" id="357466"/>
    <lineage>
        <taxon>Eukaryota</taxon>
        <taxon>Viridiplantae</taxon>
        <taxon>Streptophyta</taxon>
        <taxon>Embryophyta</taxon>
        <taxon>Tracheophyta</taxon>
        <taxon>Spermatophyta</taxon>
        <taxon>Magnoliopsida</taxon>
        <taxon>Ranunculales</taxon>
        <taxon>Papaveraceae</taxon>
        <taxon>Papaveroideae</taxon>
        <taxon>Papaver</taxon>
    </lineage>
</organism>
<dbReference type="Proteomes" id="UP001202328">
    <property type="component" value="Unassembled WGS sequence"/>
</dbReference>
<keyword evidence="2" id="KW-1185">Reference proteome</keyword>